<dbReference type="Gramene" id="EOY21907">
    <property type="protein sequence ID" value="EOY21907"/>
    <property type="gene ID" value="TCM_014078"/>
</dbReference>
<name>A0A061FYE8_THECC</name>
<dbReference type="AlphaFoldDB" id="A0A061FYE8"/>
<evidence type="ECO:0000313" key="4">
    <source>
        <dbReference type="Proteomes" id="UP000026915"/>
    </source>
</evidence>
<gene>
    <name evidence="3" type="ORF">TCM_014078</name>
</gene>
<dbReference type="eggNOG" id="KOG0017">
    <property type="taxonomic scope" value="Eukaryota"/>
</dbReference>
<protein>
    <recommendedName>
        <fullName evidence="5">GAG-pre-integrase domain-containing protein</fullName>
    </recommendedName>
</protein>
<reference evidence="3 4" key="1">
    <citation type="journal article" date="2013" name="Genome Biol.">
        <title>The genome sequence of the most widely cultivated cacao type and its use to identify candidate genes regulating pod color.</title>
        <authorList>
            <person name="Motamayor J.C."/>
            <person name="Mockaitis K."/>
            <person name="Schmutz J."/>
            <person name="Haiminen N."/>
            <person name="Iii D.L."/>
            <person name="Cornejo O."/>
            <person name="Findley S.D."/>
            <person name="Zheng P."/>
            <person name="Utro F."/>
            <person name="Royaert S."/>
            <person name="Saski C."/>
            <person name="Jenkins J."/>
            <person name="Podicheti R."/>
            <person name="Zhao M."/>
            <person name="Scheffler B.E."/>
            <person name="Stack J.C."/>
            <person name="Feltus F.A."/>
            <person name="Mustiga G.M."/>
            <person name="Amores F."/>
            <person name="Phillips W."/>
            <person name="Marelli J.P."/>
            <person name="May G.D."/>
            <person name="Shapiro H."/>
            <person name="Ma J."/>
            <person name="Bustamante C.D."/>
            <person name="Schnell R.J."/>
            <person name="Main D."/>
            <person name="Gilbert D."/>
            <person name="Parida L."/>
            <person name="Kuhn D.N."/>
        </authorList>
    </citation>
    <scope>NUCLEOTIDE SEQUENCE [LARGE SCALE GENOMIC DNA]</scope>
    <source>
        <strain evidence="4">cv. Matina 1-6</strain>
    </source>
</reference>
<evidence type="ECO:0000259" key="1">
    <source>
        <dbReference type="Pfam" id="PF07727"/>
    </source>
</evidence>
<dbReference type="EMBL" id="CM001881">
    <property type="protein sequence ID" value="EOY21907.1"/>
    <property type="molecule type" value="Genomic_DNA"/>
</dbReference>
<proteinExistence type="predicted"/>
<dbReference type="HOGENOM" id="CLU_925620_0_0_1"/>
<accession>A0A061FYE8</accession>
<feature type="domain" description="GAG-pre-integrase" evidence="2">
    <location>
        <begin position="79"/>
        <end position="129"/>
    </location>
</feature>
<feature type="domain" description="Reverse transcriptase Ty1/copia-type" evidence="1">
    <location>
        <begin position="234"/>
        <end position="291"/>
    </location>
</feature>
<dbReference type="Pfam" id="PF07727">
    <property type="entry name" value="RVT_2"/>
    <property type="match status" value="1"/>
</dbReference>
<dbReference type="InParanoid" id="A0A061FYE8"/>
<evidence type="ECO:0008006" key="5">
    <source>
        <dbReference type="Google" id="ProtNLM"/>
    </source>
</evidence>
<dbReference type="STRING" id="3641.A0A061FYE8"/>
<evidence type="ECO:0000313" key="3">
    <source>
        <dbReference type="EMBL" id="EOY21907.1"/>
    </source>
</evidence>
<dbReference type="InterPro" id="IPR025724">
    <property type="entry name" value="GAG-pre-integrase_dom"/>
</dbReference>
<dbReference type="InterPro" id="IPR013103">
    <property type="entry name" value="RVT_2"/>
</dbReference>
<dbReference type="Proteomes" id="UP000026915">
    <property type="component" value="Chromosome 3"/>
</dbReference>
<sequence>MTKLSSMKLTSVRGTDSSYTIHILNTLQGFLNQKKLVGRIVLSRIGTSLEPMTTAAKSRKTMPFIMQCLFMIMLVLKQCVMNENSSILWHRRLRHISIERIKRLVNDGVLNTLDFTNFDACVDCIKGKQTNKTKKESRNAKFLEINLISRSNQSHNLISEKNYYDIQTPTSSDKLIVIHNNPQIQTCVIQPIIEVPQAADDNLVDLEADYNVGAKNDPETFSQTMSCKESELCYLMVQKPLNVNGSLTIECKWVFKTKKDSLGNIERYKTRLVAKGFTQNEGIDYSKTFSLYLRKIPFVPL</sequence>
<organism evidence="3 4">
    <name type="scientific">Theobroma cacao</name>
    <name type="common">Cacao</name>
    <name type="synonym">Cocoa</name>
    <dbReference type="NCBI Taxonomy" id="3641"/>
    <lineage>
        <taxon>Eukaryota</taxon>
        <taxon>Viridiplantae</taxon>
        <taxon>Streptophyta</taxon>
        <taxon>Embryophyta</taxon>
        <taxon>Tracheophyta</taxon>
        <taxon>Spermatophyta</taxon>
        <taxon>Magnoliopsida</taxon>
        <taxon>eudicotyledons</taxon>
        <taxon>Gunneridae</taxon>
        <taxon>Pentapetalae</taxon>
        <taxon>rosids</taxon>
        <taxon>malvids</taxon>
        <taxon>Malvales</taxon>
        <taxon>Malvaceae</taxon>
        <taxon>Byttnerioideae</taxon>
        <taxon>Theobroma</taxon>
    </lineage>
</organism>
<keyword evidence="4" id="KW-1185">Reference proteome</keyword>
<dbReference type="Pfam" id="PF13976">
    <property type="entry name" value="gag_pre-integrs"/>
    <property type="match status" value="1"/>
</dbReference>
<evidence type="ECO:0000259" key="2">
    <source>
        <dbReference type="Pfam" id="PF13976"/>
    </source>
</evidence>